<evidence type="ECO:0000256" key="1">
    <source>
        <dbReference type="SAM" id="MobiDB-lite"/>
    </source>
</evidence>
<dbReference type="EMBL" id="FNPE01000002">
    <property type="protein sequence ID" value="SDY12035.1"/>
    <property type="molecule type" value="Genomic_DNA"/>
</dbReference>
<reference evidence="2 3" key="1">
    <citation type="submission" date="2016-10" db="EMBL/GenBank/DDBJ databases">
        <authorList>
            <person name="de Groot N.N."/>
        </authorList>
    </citation>
    <scope>NUCLEOTIDE SEQUENCE [LARGE SCALE GENOMIC DNA]</scope>
    <source>
        <strain evidence="2 3">LMG 24775</strain>
    </source>
</reference>
<gene>
    <name evidence="2" type="ORF">SAMN05421547_102545</name>
</gene>
<dbReference type="Proteomes" id="UP000183417">
    <property type="component" value="Unassembled WGS sequence"/>
</dbReference>
<accession>A0A1H3H9Z9</accession>
<protein>
    <submittedName>
        <fullName evidence="2">RepA protein</fullName>
    </submittedName>
</protein>
<name>A0A1H3H9Z9_9BURK</name>
<evidence type="ECO:0000313" key="2">
    <source>
        <dbReference type="EMBL" id="SDY12035.1"/>
    </source>
</evidence>
<organism evidence="2 3">
    <name type="scientific">Delftia lacustris</name>
    <dbReference type="NCBI Taxonomy" id="558537"/>
    <lineage>
        <taxon>Bacteria</taxon>
        <taxon>Pseudomonadati</taxon>
        <taxon>Pseudomonadota</taxon>
        <taxon>Betaproteobacteria</taxon>
        <taxon>Burkholderiales</taxon>
        <taxon>Comamonadaceae</taxon>
        <taxon>Delftia</taxon>
    </lineage>
</organism>
<sequence>MSAEKLINASVAISMDAPSGDERMFCHSIMSQIGLPRTQIQGREFHHSFGAAWLSIQAGLLDEGAGPVPQPVPYGATARLALICTTTLARRYRSREVDVGRYAATFLSMLGYDLQGHRYRMLRRQMHALAACRLQIGFQGRTVNSLPIHQFDAWQPRRVSSASRWPGVLVLSAEFYDDLIEHSVPLDGRALARLKGSALALDIYTWLAYRLHQIQGQPVEVSWAALMRQFAHEPRGAHAAETFRKGFLHALHKVLMAYPQAKVTRYPGGLALHASPPPVAPRSFEVSAPRCPRREGRAA</sequence>
<evidence type="ECO:0000313" key="3">
    <source>
        <dbReference type="Proteomes" id="UP000183417"/>
    </source>
</evidence>
<dbReference type="RefSeq" id="WP_016445648.1">
    <property type="nucleotide sequence ID" value="NZ_CP141274.1"/>
</dbReference>
<proteinExistence type="predicted"/>
<dbReference type="AlphaFoldDB" id="A0A1H3H9Z9"/>
<dbReference type="Pfam" id="PF04796">
    <property type="entry name" value="RepA_C"/>
    <property type="match status" value="1"/>
</dbReference>
<feature type="region of interest" description="Disordered" evidence="1">
    <location>
        <begin position="278"/>
        <end position="299"/>
    </location>
</feature>
<dbReference type="GeneID" id="94690505"/>
<dbReference type="InterPro" id="IPR006881">
    <property type="entry name" value="RepA_C"/>
</dbReference>